<dbReference type="EMBL" id="AUSU01008671">
    <property type="protein sequence ID" value="EPS59055.1"/>
    <property type="molecule type" value="Genomic_DNA"/>
</dbReference>
<evidence type="ECO:0000313" key="1">
    <source>
        <dbReference type="EMBL" id="EPS59055.1"/>
    </source>
</evidence>
<gene>
    <name evidence="1" type="ORF">M569_15755</name>
</gene>
<name>S8BWS3_9LAMI</name>
<dbReference type="Proteomes" id="UP000015453">
    <property type="component" value="Unassembled WGS sequence"/>
</dbReference>
<organism evidence="1 2">
    <name type="scientific">Genlisea aurea</name>
    <dbReference type="NCBI Taxonomy" id="192259"/>
    <lineage>
        <taxon>Eukaryota</taxon>
        <taxon>Viridiplantae</taxon>
        <taxon>Streptophyta</taxon>
        <taxon>Embryophyta</taxon>
        <taxon>Tracheophyta</taxon>
        <taxon>Spermatophyta</taxon>
        <taxon>Magnoliopsida</taxon>
        <taxon>eudicotyledons</taxon>
        <taxon>Gunneridae</taxon>
        <taxon>Pentapetalae</taxon>
        <taxon>asterids</taxon>
        <taxon>lamiids</taxon>
        <taxon>Lamiales</taxon>
        <taxon>Lentibulariaceae</taxon>
        <taxon>Genlisea</taxon>
    </lineage>
</organism>
<dbReference type="AlphaFoldDB" id="S8BWS3"/>
<sequence>MRHNLVQGALSHAALLLPRLSDAALLPPRLSDAALLDAALLPPSRLGAPDCGRKLGRARRKLGSGFAGLRAKISGG</sequence>
<accession>S8BWS3</accession>
<evidence type="ECO:0000313" key="2">
    <source>
        <dbReference type="Proteomes" id="UP000015453"/>
    </source>
</evidence>
<reference evidence="1 2" key="1">
    <citation type="journal article" date="2013" name="BMC Genomics">
        <title>The miniature genome of a carnivorous plant Genlisea aurea contains a low number of genes and short non-coding sequences.</title>
        <authorList>
            <person name="Leushkin E.V."/>
            <person name="Sutormin R.A."/>
            <person name="Nabieva E.R."/>
            <person name="Penin A.A."/>
            <person name="Kondrashov A.S."/>
            <person name="Logacheva M.D."/>
        </authorList>
    </citation>
    <scope>NUCLEOTIDE SEQUENCE [LARGE SCALE GENOMIC DNA]</scope>
</reference>
<comment type="caution">
    <text evidence="1">The sequence shown here is derived from an EMBL/GenBank/DDBJ whole genome shotgun (WGS) entry which is preliminary data.</text>
</comment>
<protein>
    <submittedName>
        <fullName evidence="1">Uncharacterized protein</fullName>
    </submittedName>
</protein>
<proteinExistence type="predicted"/>
<keyword evidence="2" id="KW-1185">Reference proteome</keyword>